<comment type="caution">
    <text evidence="7">Lacks conserved residue(s) required for the propagation of feature annotation.</text>
</comment>
<dbReference type="InterPro" id="IPR001881">
    <property type="entry name" value="EGF-like_Ca-bd_dom"/>
</dbReference>
<evidence type="ECO:0000256" key="7">
    <source>
        <dbReference type="PROSITE-ProRule" id="PRU00076"/>
    </source>
</evidence>
<sequence>MLKAEMPFLVGLVVWTTIVATTFGQVPPPRLDYGGLTQEVFFLNLEDGYFGCQVNESSEVLQLFELSKLCDGVPQCYLGSDELVKELKCTNTCQLATGRPCVNGACLDSQCYCNDGFGGKGCEMPDENECKYRPCDIFARCTNTMGGFFCSCFPGYEGDGTTCTDIDECLDPELAARCVPNAECCNLPAHYVCKCKEGFEGKGDEECRGELHPVPAADPARARTGPVACQCQFLRAVRPCRDFCGAVRLLDRSGRDGRLPCLLPRSGCASVLGRLVVVRRPLSIAHSPQPVGHRPSQSVTAPGTTFHLGRSRISKA</sequence>
<dbReference type="PROSITE" id="PS01186">
    <property type="entry name" value="EGF_2"/>
    <property type="match status" value="2"/>
</dbReference>
<name>A0A6A4VV87_AMPAM</name>
<dbReference type="EMBL" id="VIIS01001447">
    <property type="protein sequence ID" value="KAF0298055.1"/>
    <property type="molecule type" value="Genomic_DNA"/>
</dbReference>
<keyword evidence="12" id="KW-1185">Reference proteome</keyword>
<evidence type="ECO:0000256" key="2">
    <source>
        <dbReference type="ARBA" id="ARBA00022729"/>
    </source>
</evidence>
<keyword evidence="3" id="KW-0677">Repeat</keyword>
<dbReference type="PANTHER" id="PTHR24039:SF28">
    <property type="entry name" value="EGF-LIKE DOMAIN-CONTAINING PROTEIN"/>
    <property type="match status" value="1"/>
</dbReference>
<protein>
    <submittedName>
        <fullName evidence="11">Fibrillin-3</fullName>
    </submittedName>
</protein>
<accession>A0A6A4VV87</accession>
<dbReference type="FunFam" id="2.10.25.10:FF:000038">
    <property type="entry name" value="Fibrillin 2"/>
    <property type="match status" value="1"/>
</dbReference>
<dbReference type="PANTHER" id="PTHR24039">
    <property type="entry name" value="FIBRILLIN-RELATED"/>
    <property type="match status" value="1"/>
</dbReference>
<keyword evidence="6" id="KW-0325">Glycoprotein</keyword>
<evidence type="ECO:0000313" key="12">
    <source>
        <dbReference type="Proteomes" id="UP000440578"/>
    </source>
</evidence>
<dbReference type="AlphaFoldDB" id="A0A6A4VV87"/>
<dbReference type="PROSITE" id="PS00010">
    <property type="entry name" value="ASX_HYDROXYL"/>
    <property type="match status" value="2"/>
</dbReference>
<dbReference type="Pfam" id="PF12662">
    <property type="entry name" value="cEGF"/>
    <property type="match status" value="1"/>
</dbReference>
<keyword evidence="1 7" id="KW-0245">EGF-like domain</keyword>
<evidence type="ECO:0000256" key="1">
    <source>
        <dbReference type="ARBA" id="ARBA00022536"/>
    </source>
</evidence>
<organism evidence="11 12">
    <name type="scientific">Amphibalanus amphitrite</name>
    <name type="common">Striped barnacle</name>
    <name type="synonym">Balanus amphitrite</name>
    <dbReference type="NCBI Taxonomy" id="1232801"/>
    <lineage>
        <taxon>Eukaryota</taxon>
        <taxon>Metazoa</taxon>
        <taxon>Ecdysozoa</taxon>
        <taxon>Arthropoda</taxon>
        <taxon>Crustacea</taxon>
        <taxon>Multicrustacea</taxon>
        <taxon>Cirripedia</taxon>
        <taxon>Thoracica</taxon>
        <taxon>Thoracicalcarea</taxon>
        <taxon>Balanomorpha</taxon>
        <taxon>Balanoidea</taxon>
        <taxon>Balanidae</taxon>
        <taxon>Amphibalaninae</taxon>
        <taxon>Amphibalanus</taxon>
    </lineage>
</organism>
<keyword evidence="5" id="KW-1015">Disulfide bond</keyword>
<reference evidence="11 12" key="1">
    <citation type="submission" date="2019-07" db="EMBL/GenBank/DDBJ databases">
        <title>Draft genome assembly of a fouling barnacle, Amphibalanus amphitrite (Darwin, 1854): The first reference genome for Thecostraca.</title>
        <authorList>
            <person name="Kim W."/>
        </authorList>
    </citation>
    <scope>NUCLEOTIDE SEQUENCE [LARGE SCALE GENOMIC DNA]</scope>
    <source>
        <strain evidence="11">SNU_AA5</strain>
        <tissue evidence="11">Soma without cirri and trophi</tissue>
    </source>
</reference>
<evidence type="ECO:0000256" key="9">
    <source>
        <dbReference type="SAM" id="SignalP"/>
    </source>
</evidence>
<comment type="caution">
    <text evidence="11">The sequence shown here is derived from an EMBL/GenBank/DDBJ whole genome shotgun (WGS) entry which is preliminary data.</text>
</comment>
<dbReference type="FunFam" id="2.10.25.10:FF:000555">
    <property type="entry name" value="Dumpy, isoform I"/>
    <property type="match status" value="1"/>
</dbReference>
<feature type="domain" description="EGF-like" evidence="10">
    <location>
        <begin position="165"/>
        <end position="208"/>
    </location>
</feature>
<feature type="domain" description="EGF-like" evidence="10">
    <location>
        <begin position="126"/>
        <end position="164"/>
    </location>
</feature>
<keyword evidence="2 9" id="KW-0732">Signal</keyword>
<dbReference type="InterPro" id="IPR000152">
    <property type="entry name" value="EGF-type_Asp/Asn_hydroxyl_site"/>
</dbReference>
<dbReference type="SMART" id="SM00179">
    <property type="entry name" value="EGF_CA"/>
    <property type="match status" value="2"/>
</dbReference>
<evidence type="ECO:0000259" key="10">
    <source>
        <dbReference type="PROSITE" id="PS50026"/>
    </source>
</evidence>
<keyword evidence="4" id="KW-0106">Calcium</keyword>
<gene>
    <name evidence="11" type="primary">FBN3</name>
    <name evidence="11" type="ORF">FJT64_004550</name>
</gene>
<dbReference type="SMART" id="SM00181">
    <property type="entry name" value="EGF"/>
    <property type="match status" value="3"/>
</dbReference>
<evidence type="ECO:0000256" key="8">
    <source>
        <dbReference type="SAM" id="MobiDB-lite"/>
    </source>
</evidence>
<dbReference type="InterPro" id="IPR026823">
    <property type="entry name" value="cEGF"/>
</dbReference>
<evidence type="ECO:0000256" key="3">
    <source>
        <dbReference type="ARBA" id="ARBA00022737"/>
    </source>
</evidence>
<dbReference type="Proteomes" id="UP000440578">
    <property type="component" value="Unassembled WGS sequence"/>
</dbReference>
<dbReference type="SUPFAM" id="SSF57196">
    <property type="entry name" value="EGF/Laminin"/>
    <property type="match status" value="2"/>
</dbReference>
<evidence type="ECO:0000256" key="6">
    <source>
        <dbReference type="ARBA" id="ARBA00023180"/>
    </source>
</evidence>
<dbReference type="PROSITE" id="PS50026">
    <property type="entry name" value="EGF_3"/>
    <property type="match status" value="2"/>
</dbReference>
<feature type="region of interest" description="Disordered" evidence="8">
    <location>
        <begin position="286"/>
        <end position="316"/>
    </location>
</feature>
<dbReference type="OrthoDB" id="4405280at2759"/>
<evidence type="ECO:0000313" key="11">
    <source>
        <dbReference type="EMBL" id="KAF0298055.1"/>
    </source>
</evidence>
<dbReference type="InterPro" id="IPR000742">
    <property type="entry name" value="EGF"/>
</dbReference>
<evidence type="ECO:0000256" key="5">
    <source>
        <dbReference type="ARBA" id="ARBA00023157"/>
    </source>
</evidence>
<feature type="chain" id="PRO_5025485815" evidence="9">
    <location>
        <begin position="25"/>
        <end position="316"/>
    </location>
</feature>
<dbReference type="Gene3D" id="2.10.25.10">
    <property type="entry name" value="Laminin"/>
    <property type="match status" value="2"/>
</dbReference>
<dbReference type="GO" id="GO:0005509">
    <property type="term" value="F:calcium ion binding"/>
    <property type="evidence" value="ECO:0007669"/>
    <property type="project" value="InterPro"/>
</dbReference>
<proteinExistence type="predicted"/>
<dbReference type="PROSITE" id="PS01187">
    <property type="entry name" value="EGF_CA"/>
    <property type="match status" value="1"/>
</dbReference>
<evidence type="ECO:0000256" key="4">
    <source>
        <dbReference type="ARBA" id="ARBA00022837"/>
    </source>
</evidence>
<feature type="signal peptide" evidence="9">
    <location>
        <begin position="1"/>
        <end position="24"/>
    </location>
</feature>
<dbReference type="InterPro" id="IPR018097">
    <property type="entry name" value="EGF_Ca-bd_CS"/>
</dbReference>
<dbReference type="CDD" id="cd00054">
    <property type="entry name" value="EGF_CA"/>
    <property type="match status" value="2"/>
</dbReference>